<evidence type="ECO:0000313" key="5">
    <source>
        <dbReference type="Proteomes" id="UP000887566"/>
    </source>
</evidence>
<evidence type="ECO:0000259" key="4">
    <source>
        <dbReference type="PROSITE" id="PS50206"/>
    </source>
</evidence>
<dbReference type="Gene3D" id="3.40.250.10">
    <property type="entry name" value="Rhodanese-like domain"/>
    <property type="match status" value="1"/>
</dbReference>
<dbReference type="FunFam" id="1.10.8.270:FF:000044">
    <property type="entry name" value="TBC Kinase homolog"/>
    <property type="match status" value="1"/>
</dbReference>
<dbReference type="AlphaFoldDB" id="A0A914UHY9"/>
<dbReference type="SUPFAM" id="SSF47923">
    <property type="entry name" value="Ypt/Rab-GAP domain of gyp1p"/>
    <property type="match status" value="2"/>
</dbReference>
<feature type="domain" description="Rhodanese" evidence="4">
    <location>
        <begin position="774"/>
        <end position="874"/>
    </location>
</feature>
<dbReference type="PROSITE" id="PS50086">
    <property type="entry name" value="TBC_RABGAP"/>
    <property type="match status" value="1"/>
</dbReference>
<feature type="domain" description="Rab-GAP TBC" evidence="3">
    <location>
        <begin position="474"/>
        <end position="659"/>
    </location>
</feature>
<dbReference type="PANTHER" id="PTHR22957">
    <property type="entry name" value="TBC1 DOMAIN FAMILY MEMBER GTPASE-ACTIVATING PROTEIN"/>
    <property type="match status" value="1"/>
</dbReference>
<dbReference type="PROSITE" id="PS50206">
    <property type="entry name" value="RHODANESE_3"/>
    <property type="match status" value="1"/>
</dbReference>
<organism evidence="5 6">
    <name type="scientific">Plectus sambesii</name>
    <dbReference type="NCBI Taxonomy" id="2011161"/>
    <lineage>
        <taxon>Eukaryota</taxon>
        <taxon>Metazoa</taxon>
        <taxon>Ecdysozoa</taxon>
        <taxon>Nematoda</taxon>
        <taxon>Chromadorea</taxon>
        <taxon>Plectida</taxon>
        <taxon>Plectina</taxon>
        <taxon>Plectoidea</taxon>
        <taxon>Plectidae</taxon>
        <taxon>Plectus</taxon>
    </lineage>
</organism>
<dbReference type="InterPro" id="IPR036873">
    <property type="entry name" value="Rhodanese-like_dom_sf"/>
</dbReference>
<dbReference type="PANTHER" id="PTHR22957:SF168">
    <property type="entry name" value="TBC DOMAIN-CONTAINING PROTEIN KINASE-LIKE PROTEIN"/>
    <property type="match status" value="1"/>
</dbReference>
<proteinExistence type="predicted"/>
<dbReference type="SUPFAM" id="SSF52821">
    <property type="entry name" value="Rhodanese/Cell cycle control phosphatase"/>
    <property type="match status" value="1"/>
</dbReference>
<dbReference type="Gene3D" id="1.10.8.270">
    <property type="entry name" value="putative rabgap domain of human tbc1 domain family member 14 like domains"/>
    <property type="match status" value="1"/>
</dbReference>
<dbReference type="InterPro" id="IPR035969">
    <property type="entry name" value="Rab-GAP_TBC_sf"/>
</dbReference>
<dbReference type="Gene3D" id="1.10.510.10">
    <property type="entry name" value="Transferase(Phosphotransferase) domain 1"/>
    <property type="match status" value="1"/>
</dbReference>
<reference evidence="6" key="1">
    <citation type="submission" date="2022-11" db="UniProtKB">
        <authorList>
            <consortium name="WormBaseParasite"/>
        </authorList>
    </citation>
    <scope>IDENTIFICATION</scope>
</reference>
<dbReference type="Pfam" id="PF00581">
    <property type="entry name" value="Rhodanese"/>
    <property type="match status" value="1"/>
</dbReference>
<dbReference type="InterPro" id="IPR011009">
    <property type="entry name" value="Kinase-like_dom_sf"/>
</dbReference>
<dbReference type="Pfam" id="PF00069">
    <property type="entry name" value="Pkinase"/>
    <property type="match status" value="1"/>
</dbReference>
<dbReference type="SMART" id="SM00450">
    <property type="entry name" value="RHOD"/>
    <property type="match status" value="1"/>
</dbReference>
<dbReference type="GO" id="GO:0005096">
    <property type="term" value="F:GTPase activator activity"/>
    <property type="evidence" value="ECO:0007669"/>
    <property type="project" value="UniProtKB-KW"/>
</dbReference>
<dbReference type="PROSITE" id="PS50011">
    <property type="entry name" value="PROTEIN_KINASE_DOM"/>
    <property type="match status" value="1"/>
</dbReference>
<dbReference type="GO" id="GO:0004672">
    <property type="term" value="F:protein kinase activity"/>
    <property type="evidence" value="ECO:0007669"/>
    <property type="project" value="InterPro"/>
</dbReference>
<dbReference type="GO" id="GO:0005524">
    <property type="term" value="F:ATP binding"/>
    <property type="evidence" value="ECO:0007669"/>
    <property type="project" value="InterPro"/>
</dbReference>
<name>A0A914UHY9_9BILA</name>
<protein>
    <submittedName>
        <fullName evidence="6">TBC domain-containing protein kinase-like protein</fullName>
    </submittedName>
</protein>
<dbReference type="InterPro" id="IPR000195">
    <property type="entry name" value="Rab-GAP-TBC_dom"/>
</dbReference>
<keyword evidence="5" id="KW-1185">Reference proteome</keyword>
<dbReference type="SUPFAM" id="SSF56112">
    <property type="entry name" value="Protein kinase-like (PK-like)"/>
    <property type="match status" value="1"/>
</dbReference>
<evidence type="ECO:0000259" key="3">
    <source>
        <dbReference type="PROSITE" id="PS50086"/>
    </source>
</evidence>
<dbReference type="SMART" id="SM00164">
    <property type="entry name" value="TBC"/>
    <property type="match status" value="1"/>
</dbReference>
<feature type="domain" description="Protein kinase" evidence="2">
    <location>
        <begin position="1"/>
        <end position="275"/>
    </location>
</feature>
<dbReference type="Pfam" id="PF00566">
    <property type="entry name" value="RabGAP-TBC"/>
    <property type="match status" value="1"/>
</dbReference>
<dbReference type="InterPro" id="IPR000719">
    <property type="entry name" value="Prot_kinase_dom"/>
</dbReference>
<dbReference type="InterPro" id="IPR001763">
    <property type="entry name" value="Rhodanese-like_dom"/>
</dbReference>
<dbReference type="WBParaSite" id="PSAMB.scaffold1031size36910.g10549.t1">
    <property type="protein sequence ID" value="PSAMB.scaffold1031size36910.g10549.t1"/>
    <property type="gene ID" value="PSAMB.scaffold1031size36910.g10549"/>
</dbReference>
<sequence length="877" mass="98781">MRRLGTSELGAVTFVGRAYGDDKTGINGLPVTPASVRMLGRFQLLSSLQHPHMCAYLDLCRGRNDRVILVSEHHPTSVADMMARSSLNKRQVMSIFTQLLNAVAYLHSNRITIAYFSLQNVLVACEEPLTVRLSQYGLGYITENGSDVDFVVGLPWYMAPERLMKIPGVGASKPFGCKSDIWSLGIAMLEMAVGIQLSSVWGVRQIFAVLRSLIAKGKNGSALEPLLEALKVAKSDHCFDLPEALGDIIRQCLCVFPSQRPNARDLLRLLSDEQIVIDDEDCCENMNCVFQCYTNGFDMKYTTIRDMRERLERDGSWQTNPLSLRPIEQVYYLWKLSGSTVETILAKKGIIKLKPPINTLPSLVIGECDIFGNEESRRFLADLSITTLSLQNLINRLHSLPPERYIISLELKYGEKGDVKDAKPLKVERSSSSLAIVVKERDIEYQLDRMLLFERLIAAYPYKIDWLLKECEVDIPPLYRGFAWAAILNVRGDVALIYDQIDTETFTSTDRQIEVDIPRCHQYDELLASPTAHAKLKRILKAWVVTHPMYVYWQGLDSLSAPFVYLHFNNEALAYACLKAFISRYLHNFFLKDNSAIIQEYLAVFNHLLAFLDPQLYVHLRDIDFLPELYAIPWFLTMFAHVLPLRKLFHFWDAMLLGDSSFPLYFGVAILQDLRDRLLHYGFNECILMFSDLPDIDIERCVSESKRLYDMTPRSCTHRQHAPPLVDASSPWSKKNTASLTTMMPLDVTELKSYSCPRLSADDLMMLSRGSGTPFSTVLPLDVRPSEEFNRGAIPGSVNIPFVSSTSPFEVPSGAAGDALLRAKNSSVICVVGGSRMAQAKTFAQKLVEAGFVGVCVLDKGVDVLKHTSLLTVRTEL</sequence>
<dbReference type="FunFam" id="1.10.472.80:FF:000015">
    <property type="entry name" value="TBC domain-containing protein kinase-like protein"/>
    <property type="match status" value="1"/>
</dbReference>
<keyword evidence="1" id="KW-0343">GTPase activation</keyword>
<dbReference type="Gene3D" id="1.10.472.80">
    <property type="entry name" value="Ypt/Rab-GAP domain of gyp1p, domain 3"/>
    <property type="match status" value="1"/>
</dbReference>
<accession>A0A914UHY9</accession>
<evidence type="ECO:0000259" key="2">
    <source>
        <dbReference type="PROSITE" id="PS50011"/>
    </source>
</evidence>
<evidence type="ECO:0000313" key="6">
    <source>
        <dbReference type="WBParaSite" id="PSAMB.scaffold1031size36910.g10549.t1"/>
    </source>
</evidence>
<evidence type="ECO:0000256" key="1">
    <source>
        <dbReference type="ARBA" id="ARBA00022468"/>
    </source>
</evidence>
<dbReference type="Proteomes" id="UP000887566">
    <property type="component" value="Unplaced"/>
</dbReference>